<dbReference type="InterPro" id="IPR016868">
    <property type="entry name" value="Phage_B3_Orf5"/>
</dbReference>
<feature type="domain" description="DUF2786" evidence="2">
    <location>
        <begin position="5"/>
        <end position="45"/>
    </location>
</feature>
<evidence type="ECO:0000256" key="1">
    <source>
        <dbReference type="SAM" id="MobiDB-lite"/>
    </source>
</evidence>
<protein>
    <submittedName>
        <fullName evidence="4">DUF2786 domain-containing protein</fullName>
    </submittedName>
</protein>
<dbReference type="RefSeq" id="WP_279534326.1">
    <property type="nucleotide sequence ID" value="NZ_CP104579.1"/>
</dbReference>
<dbReference type="Pfam" id="PF23771">
    <property type="entry name" value="DUF7168"/>
    <property type="match status" value="1"/>
</dbReference>
<dbReference type="InterPro" id="IPR055592">
    <property type="entry name" value="DUF7168"/>
</dbReference>
<dbReference type="AlphaFoldDB" id="A0AA42TXF0"/>
<name>A0AA42TXF0_ECTOL</name>
<evidence type="ECO:0000259" key="2">
    <source>
        <dbReference type="Pfam" id="PF10979"/>
    </source>
</evidence>
<dbReference type="EMBL" id="JAOCJE010000001">
    <property type="protein sequence ID" value="MDH1339796.1"/>
    <property type="molecule type" value="Genomic_DNA"/>
</dbReference>
<feature type="domain" description="DUF7168" evidence="3">
    <location>
        <begin position="58"/>
        <end position="196"/>
    </location>
</feature>
<accession>A0AA42TXF0</accession>
<gene>
    <name evidence="4" type="ORF">N5J11_11215</name>
</gene>
<evidence type="ECO:0000313" key="4">
    <source>
        <dbReference type="EMBL" id="MDH1339796.1"/>
    </source>
</evidence>
<feature type="region of interest" description="Disordered" evidence="1">
    <location>
        <begin position="215"/>
        <end position="235"/>
    </location>
</feature>
<dbReference type="Proteomes" id="UP001161697">
    <property type="component" value="Unassembled WGS sequence"/>
</dbReference>
<evidence type="ECO:0000259" key="3">
    <source>
        <dbReference type="Pfam" id="PF23771"/>
    </source>
</evidence>
<reference evidence="4" key="1">
    <citation type="submission" date="2022-09" db="EMBL/GenBank/DDBJ databases">
        <title>Intensive care unit water sources are persistently colonized with multi-drug resistant bacteria and are the site of extensive horizontal gene transfer of antibiotic resistance genes.</title>
        <authorList>
            <person name="Diorio-Toth L."/>
        </authorList>
    </citation>
    <scope>NUCLEOTIDE SEQUENCE</scope>
    <source>
        <strain evidence="4">GD03704</strain>
    </source>
</reference>
<proteinExistence type="predicted"/>
<dbReference type="Pfam" id="PF10979">
    <property type="entry name" value="DUF2786"/>
    <property type="match status" value="1"/>
</dbReference>
<organism evidence="4 5">
    <name type="scientific">Ectopseudomonas oleovorans</name>
    <name type="common">Pseudomonas oleovorans</name>
    <dbReference type="NCBI Taxonomy" id="301"/>
    <lineage>
        <taxon>Bacteria</taxon>
        <taxon>Pseudomonadati</taxon>
        <taxon>Pseudomonadota</taxon>
        <taxon>Gammaproteobacteria</taxon>
        <taxon>Pseudomonadales</taxon>
        <taxon>Pseudomonadaceae</taxon>
        <taxon>Ectopseudomonas</taxon>
    </lineage>
</organism>
<sequence>MDQDRILEKIKKCMEMAKGKGSNPNEAEIALRQAHKLMEAYNLEMGDVLASMAGEVTIEAGSDGTPPTWRIRLAHVCAHAFGTRMIITQKLTDHFDVVGAFIFVGCAAAPELSGYAYQVLERQLQKARREFLQSPKNKRCKRSTKVARGDHFANGWIDAVYLKVDQFAGVDDNIAEAIEAYMAKHHADLGKHEMKRRKLKARDEGAAEAGYQAGKSAQLHHGLGHKPVARLTQGV</sequence>
<dbReference type="InterPro" id="IPR024498">
    <property type="entry name" value="DUF2786"/>
</dbReference>
<dbReference type="PIRSF" id="PIRSF028111">
    <property type="entry name" value="UCP028111"/>
    <property type="match status" value="1"/>
</dbReference>
<evidence type="ECO:0000313" key="5">
    <source>
        <dbReference type="Proteomes" id="UP001161697"/>
    </source>
</evidence>
<comment type="caution">
    <text evidence="4">The sequence shown here is derived from an EMBL/GenBank/DDBJ whole genome shotgun (WGS) entry which is preliminary data.</text>
</comment>